<dbReference type="AlphaFoldDB" id="A0A1R4HBJ5"/>
<reference evidence="2" key="1">
    <citation type="submission" date="2017-02" db="EMBL/GenBank/DDBJ databases">
        <authorList>
            <person name="Daims H."/>
        </authorList>
    </citation>
    <scope>NUCLEOTIDE SEQUENCE [LARGE SCALE GENOMIC DNA]</scope>
</reference>
<gene>
    <name evidence="1" type="ORF">CRENPOLYSF2_3470005</name>
</gene>
<dbReference type="Proteomes" id="UP000195442">
    <property type="component" value="Unassembled WGS sequence"/>
</dbReference>
<organism evidence="1 2">
    <name type="scientific">Crenothrix polyspora</name>
    <dbReference type="NCBI Taxonomy" id="360316"/>
    <lineage>
        <taxon>Bacteria</taxon>
        <taxon>Pseudomonadati</taxon>
        <taxon>Pseudomonadota</taxon>
        <taxon>Gammaproteobacteria</taxon>
        <taxon>Methylococcales</taxon>
        <taxon>Crenotrichaceae</taxon>
        <taxon>Crenothrix</taxon>
    </lineage>
</organism>
<keyword evidence="2" id="KW-1185">Reference proteome</keyword>
<sequence>MTTIHIKLKEVYVDHLLAIISNHQEIQIDDIAIEGLTKADNAVQKTQKKQKLMRIARECANLPTLDSYSPDQILGYEQSDFGLWGNE</sequence>
<evidence type="ECO:0000313" key="2">
    <source>
        <dbReference type="Proteomes" id="UP000195442"/>
    </source>
</evidence>
<name>A0A1R4HBJ5_9GAMM</name>
<evidence type="ECO:0000313" key="1">
    <source>
        <dbReference type="EMBL" id="SJM93634.1"/>
    </source>
</evidence>
<dbReference type="EMBL" id="FUKJ01000276">
    <property type="protein sequence ID" value="SJM93634.1"/>
    <property type="molecule type" value="Genomic_DNA"/>
</dbReference>
<proteinExistence type="predicted"/>
<protein>
    <submittedName>
        <fullName evidence="1">Uncharacterized protein</fullName>
    </submittedName>
</protein>
<accession>A0A1R4HBJ5</accession>
<dbReference type="RefSeq" id="WP_087147460.1">
    <property type="nucleotide sequence ID" value="NZ_FUKJ01000276.1"/>
</dbReference>
<dbReference type="OrthoDB" id="495439at2"/>